<organism evidence="1 2">
    <name type="scientific">Moellerella wisconsensis</name>
    <dbReference type="NCBI Taxonomy" id="158849"/>
    <lineage>
        <taxon>Bacteria</taxon>
        <taxon>Pseudomonadati</taxon>
        <taxon>Pseudomonadota</taxon>
        <taxon>Gammaproteobacteria</taxon>
        <taxon>Enterobacterales</taxon>
        <taxon>Morganellaceae</taxon>
        <taxon>Moellerella</taxon>
    </lineage>
</organism>
<evidence type="ECO:0000313" key="1">
    <source>
        <dbReference type="EMBL" id="UNH30443.1"/>
    </source>
</evidence>
<dbReference type="Proteomes" id="UP000829116">
    <property type="component" value="Chromosome"/>
</dbReference>
<dbReference type="GO" id="GO:0003887">
    <property type="term" value="F:DNA-directed DNA polymerase activity"/>
    <property type="evidence" value="ECO:0007669"/>
    <property type="project" value="InterPro"/>
</dbReference>
<sequence>MSDLTEKQKEFVDDLAMQQVNSMNNDDVFIHAVEQKVNEMETHVKEYFHQRLHFHRKNKNNPSTK</sequence>
<dbReference type="EMBL" id="CP093245">
    <property type="protein sequence ID" value="UNH30443.1"/>
    <property type="molecule type" value="Genomic_DNA"/>
</dbReference>
<protein>
    <submittedName>
        <fullName evidence="1">DNA polymerase III subunit theta</fullName>
    </submittedName>
</protein>
<gene>
    <name evidence="1" type="ORF">MNY72_14055</name>
</gene>
<reference evidence="1" key="1">
    <citation type="submission" date="2022-03" db="EMBL/GenBank/DDBJ databases">
        <title>ESBL-producing Moellerella wisconsensis and Escherichia marmotae isolated from wild game meat.</title>
        <authorList>
            <person name="Biggel M."/>
        </authorList>
    </citation>
    <scope>NUCLEOTIDE SEQUENCE</scope>
    <source>
        <strain evidence="1">W51</strain>
    </source>
</reference>
<dbReference type="GO" id="GO:0003677">
    <property type="term" value="F:DNA binding"/>
    <property type="evidence" value="ECO:0007669"/>
    <property type="project" value="InterPro"/>
</dbReference>
<dbReference type="RefSeq" id="WP_047256551.1">
    <property type="nucleotide sequence ID" value="NZ_CAWMFK010000048.1"/>
</dbReference>
<name>A0A9Q8Q023_9GAMM</name>
<evidence type="ECO:0000313" key="2">
    <source>
        <dbReference type="Proteomes" id="UP000829116"/>
    </source>
</evidence>
<proteinExistence type="predicted"/>
<dbReference type="AlphaFoldDB" id="A0A9Q8Q023"/>
<accession>A0A9Q8Q023</accession>
<dbReference type="GO" id="GO:0006260">
    <property type="term" value="P:DNA replication"/>
    <property type="evidence" value="ECO:0007669"/>
    <property type="project" value="InterPro"/>
</dbReference>
<dbReference type="Gene3D" id="1.20.58.250">
    <property type="entry name" value="DNA polymerase III-theta"/>
    <property type="match status" value="1"/>
</dbReference>
<dbReference type="InterPro" id="IPR036745">
    <property type="entry name" value="PolIII_theta_sf"/>
</dbReference>